<proteinExistence type="predicted"/>
<gene>
    <name evidence="9" type="ORF">SAMN04488513_106151</name>
</gene>
<dbReference type="GO" id="GO:0005886">
    <property type="term" value="C:plasma membrane"/>
    <property type="evidence" value="ECO:0007669"/>
    <property type="project" value="UniProtKB-SubCell"/>
</dbReference>
<evidence type="ECO:0000313" key="9">
    <source>
        <dbReference type="EMBL" id="SHJ60976.1"/>
    </source>
</evidence>
<evidence type="ECO:0000256" key="7">
    <source>
        <dbReference type="ARBA" id="ARBA00023136"/>
    </source>
</evidence>
<sequence length="439" mass="50528">MYKTQIRPKRLFKVLLPLFLLLSLAILSRPSTYSTRTIADENHFYTHAKNITQGFYADATNPNILDGPGYPILLSVPIALDIPFFYMRLVNILFLSLAAVYLLLILRRYVPDRPALVLTYLFGLYPPLLRWANLMYAESLMMLLLIGFCYHFIAWYHKEGKYKRHFVIALFLLGYLALTKIIFAYVILAALSLCLTTLFWKRTYKAYRLKGLTFILLGAMAVLSPYVIHNYQLTGKFFYLGTHGGITLYSRATPFENEWGNWFSGRHVLNGDTPTGRGEVVANMDVLKKNHEALFSSIDSLTWIEKDSILKAKAIENMKKHPKKYLKNTIANVSRIFFHFPFSYRLQNLDTLGYLIPNIFIVVLALLGIYPAVTRFRTIPKELVVLMAISLIYLGGHTLLDGRGRYLIPVVPIWLCFYAFVYFRILSIKINKPKEIGSP</sequence>
<dbReference type="Proteomes" id="UP000184543">
    <property type="component" value="Unassembled WGS sequence"/>
</dbReference>
<feature type="transmembrane region" description="Helical" evidence="8">
    <location>
        <begin position="85"/>
        <end position="106"/>
    </location>
</feature>
<feature type="transmembrane region" description="Helical" evidence="8">
    <location>
        <begin position="139"/>
        <end position="156"/>
    </location>
</feature>
<dbReference type="GO" id="GO:0009103">
    <property type="term" value="P:lipopolysaccharide biosynthetic process"/>
    <property type="evidence" value="ECO:0007669"/>
    <property type="project" value="UniProtKB-ARBA"/>
</dbReference>
<protein>
    <submittedName>
        <fullName evidence="9">Dolichyl-phosphate-mannose-protein mannosyltransferase</fullName>
    </submittedName>
</protein>
<dbReference type="AlphaFoldDB" id="A0A1M6KQ05"/>
<feature type="transmembrane region" description="Helical" evidence="8">
    <location>
        <begin position="354"/>
        <end position="371"/>
    </location>
</feature>
<keyword evidence="10" id="KW-1185">Reference proteome</keyword>
<dbReference type="RefSeq" id="WP_072994692.1">
    <property type="nucleotide sequence ID" value="NZ_FQYU01000006.1"/>
</dbReference>
<keyword evidence="7 8" id="KW-0472">Membrane</keyword>
<keyword evidence="3 9" id="KW-0328">Glycosyltransferase</keyword>
<keyword evidence="5 8" id="KW-0812">Transmembrane</keyword>
<dbReference type="InterPro" id="IPR050297">
    <property type="entry name" value="LipidA_mod_glycosyltrf_83"/>
</dbReference>
<organism evidence="9 10">
    <name type="scientific">Pseudozobellia thermophila</name>
    <dbReference type="NCBI Taxonomy" id="192903"/>
    <lineage>
        <taxon>Bacteria</taxon>
        <taxon>Pseudomonadati</taxon>
        <taxon>Bacteroidota</taxon>
        <taxon>Flavobacteriia</taxon>
        <taxon>Flavobacteriales</taxon>
        <taxon>Flavobacteriaceae</taxon>
        <taxon>Pseudozobellia</taxon>
    </lineage>
</organism>
<accession>A0A1M6KQ05</accession>
<dbReference type="PANTHER" id="PTHR33908">
    <property type="entry name" value="MANNOSYLTRANSFERASE YKCB-RELATED"/>
    <property type="match status" value="1"/>
</dbReference>
<dbReference type="OrthoDB" id="1441547at2"/>
<evidence type="ECO:0000313" key="10">
    <source>
        <dbReference type="Proteomes" id="UP000184543"/>
    </source>
</evidence>
<reference evidence="10" key="1">
    <citation type="submission" date="2016-11" db="EMBL/GenBank/DDBJ databases">
        <authorList>
            <person name="Varghese N."/>
            <person name="Submissions S."/>
        </authorList>
    </citation>
    <scope>NUCLEOTIDE SEQUENCE [LARGE SCALE GENOMIC DNA]</scope>
    <source>
        <strain evidence="10">DSM 19858</strain>
    </source>
</reference>
<comment type="subcellular location">
    <subcellularLocation>
        <location evidence="1">Cell membrane</location>
        <topology evidence="1">Multi-pass membrane protein</topology>
    </subcellularLocation>
</comment>
<evidence type="ECO:0000256" key="6">
    <source>
        <dbReference type="ARBA" id="ARBA00022989"/>
    </source>
</evidence>
<keyword evidence="6 8" id="KW-1133">Transmembrane helix</keyword>
<dbReference type="STRING" id="192903.SAMN04488513_106151"/>
<feature type="transmembrane region" description="Helical" evidence="8">
    <location>
        <begin position="168"/>
        <end position="199"/>
    </location>
</feature>
<feature type="transmembrane region" description="Helical" evidence="8">
    <location>
        <begin position="211"/>
        <end position="228"/>
    </location>
</feature>
<feature type="transmembrane region" description="Helical" evidence="8">
    <location>
        <begin position="406"/>
        <end position="426"/>
    </location>
</feature>
<name>A0A1M6KQ05_9FLAO</name>
<evidence type="ECO:0000256" key="4">
    <source>
        <dbReference type="ARBA" id="ARBA00022679"/>
    </source>
</evidence>
<evidence type="ECO:0000256" key="3">
    <source>
        <dbReference type="ARBA" id="ARBA00022676"/>
    </source>
</evidence>
<feature type="transmembrane region" description="Helical" evidence="8">
    <location>
        <begin position="383"/>
        <end position="400"/>
    </location>
</feature>
<dbReference type="EMBL" id="FQYU01000006">
    <property type="protein sequence ID" value="SHJ60976.1"/>
    <property type="molecule type" value="Genomic_DNA"/>
</dbReference>
<evidence type="ECO:0000256" key="8">
    <source>
        <dbReference type="SAM" id="Phobius"/>
    </source>
</evidence>
<evidence type="ECO:0000256" key="2">
    <source>
        <dbReference type="ARBA" id="ARBA00022475"/>
    </source>
</evidence>
<dbReference type="GO" id="GO:0016763">
    <property type="term" value="F:pentosyltransferase activity"/>
    <property type="evidence" value="ECO:0007669"/>
    <property type="project" value="TreeGrafter"/>
</dbReference>
<dbReference type="PANTHER" id="PTHR33908:SF11">
    <property type="entry name" value="MEMBRANE PROTEIN"/>
    <property type="match status" value="1"/>
</dbReference>
<evidence type="ECO:0000256" key="1">
    <source>
        <dbReference type="ARBA" id="ARBA00004651"/>
    </source>
</evidence>
<evidence type="ECO:0000256" key="5">
    <source>
        <dbReference type="ARBA" id="ARBA00022692"/>
    </source>
</evidence>
<keyword evidence="4 9" id="KW-0808">Transferase</keyword>
<keyword evidence="2" id="KW-1003">Cell membrane</keyword>